<dbReference type="PANTHER" id="PTHR12751">
    <property type="entry name" value="PHOSPHATASE AND ACTIN REGULATOR PHACTR"/>
    <property type="match status" value="1"/>
</dbReference>
<name>A0A498LW46_LABRO</name>
<evidence type="ECO:0000256" key="10">
    <source>
        <dbReference type="ARBA" id="ARBA00034103"/>
    </source>
</evidence>
<comment type="subunit">
    <text evidence="12">Binds PPP1CA and actin.</text>
</comment>
<gene>
    <name evidence="13" type="ORF">ROHU_037407</name>
</gene>
<keyword evidence="5 12" id="KW-0677">Repeat</keyword>
<keyword evidence="8" id="KW-0539">Nucleus</keyword>
<comment type="similarity">
    <text evidence="3 12">Belongs to the phosphatase and actin regulator family.</text>
</comment>
<dbReference type="AlphaFoldDB" id="A0A498LW46"/>
<dbReference type="GO" id="GO:0005737">
    <property type="term" value="C:cytoplasm"/>
    <property type="evidence" value="ECO:0007669"/>
    <property type="project" value="UniProtKB-SubCell"/>
</dbReference>
<evidence type="ECO:0000256" key="5">
    <source>
        <dbReference type="ARBA" id="ARBA00022737"/>
    </source>
</evidence>
<dbReference type="Proteomes" id="UP000290572">
    <property type="component" value="Unassembled WGS sequence"/>
</dbReference>
<evidence type="ECO:0000313" key="14">
    <source>
        <dbReference type="Proteomes" id="UP000290572"/>
    </source>
</evidence>
<comment type="caution">
    <text evidence="13">The sequence shown here is derived from an EMBL/GenBank/DDBJ whole genome shotgun (WGS) entry which is preliminary data.</text>
</comment>
<dbReference type="Pfam" id="PF02755">
    <property type="entry name" value="RPEL"/>
    <property type="match status" value="1"/>
</dbReference>
<comment type="subcellular location">
    <subcellularLocation>
        <location evidence="2">Cytoplasm</location>
    </subcellularLocation>
    <subcellularLocation>
        <location evidence="1">Nucleus</location>
    </subcellularLocation>
    <subcellularLocation>
        <location evidence="10">Synapse</location>
    </subcellularLocation>
</comment>
<accession>A0A498LW46</accession>
<dbReference type="PANTHER" id="PTHR12751:SF6">
    <property type="entry name" value="PHOSPHATASE AND ACTIN REGULATOR 1"/>
    <property type="match status" value="1"/>
</dbReference>
<evidence type="ECO:0000256" key="6">
    <source>
        <dbReference type="ARBA" id="ARBA00023018"/>
    </source>
</evidence>
<evidence type="ECO:0000256" key="3">
    <source>
        <dbReference type="ARBA" id="ARBA00009795"/>
    </source>
</evidence>
<sequence length="381" mass="42503">MEKPKNKGFSLIRMMSLNYKKENKNPQQQQQQHHNNMPFMIHCHIGKEIKHICSNCSRGSHAQDAEEVEKLASIHAESLVSGSHAPPMHCRSRFATLGRLFKPWKWRKKKSEKFKQRSTALERKMSVRQSREELIKRGVLKEIFEKDSRVAAVTPDGRLETGLPSDCERTAEDRQRNAQVVLFLLKVSGTLESHGSDDVPHVSNGDERFVLSAADFRASLDGGVCAQDNTLKSLTLPPKKTVTFSGDLQETPAKPQLIHKQPPALPPKPFSRLTNHSTDADVLCVCVLCPDSCQPLKMSCLQGKPSPPLPPKKLMLYSSSPVPLSFGQKAPALVQYGHPLQLQYGAVHPSSRIIDELQKTLALAMQRLDRCVSSGAKTTIR</sequence>
<evidence type="ECO:0000256" key="8">
    <source>
        <dbReference type="ARBA" id="ARBA00023242"/>
    </source>
</evidence>
<dbReference type="InterPro" id="IPR004018">
    <property type="entry name" value="RPEL_repeat"/>
</dbReference>
<dbReference type="PROSITE" id="PS51073">
    <property type="entry name" value="RPEL"/>
    <property type="match status" value="1"/>
</dbReference>
<evidence type="ECO:0000313" key="13">
    <source>
        <dbReference type="EMBL" id="RXN09575.1"/>
    </source>
</evidence>
<keyword evidence="14" id="KW-1185">Reference proteome</keyword>
<keyword evidence="4" id="KW-0963">Cytoplasm</keyword>
<evidence type="ECO:0000256" key="11">
    <source>
        <dbReference type="PROSITE-ProRule" id="PRU00401"/>
    </source>
</evidence>
<dbReference type="STRING" id="84645.A0A498LW46"/>
<protein>
    <recommendedName>
        <fullName evidence="12">Phosphatase and actin regulator</fullName>
    </recommendedName>
</protein>
<proteinExistence type="inferred from homology"/>
<evidence type="ECO:0000256" key="1">
    <source>
        <dbReference type="ARBA" id="ARBA00004123"/>
    </source>
</evidence>
<dbReference type="EMBL" id="QBIY01013257">
    <property type="protein sequence ID" value="RXN09575.1"/>
    <property type="molecule type" value="Genomic_DNA"/>
</dbReference>
<feature type="repeat" description="RPEL" evidence="11">
    <location>
        <begin position="119"/>
        <end position="144"/>
    </location>
</feature>
<evidence type="ECO:0000256" key="2">
    <source>
        <dbReference type="ARBA" id="ARBA00004496"/>
    </source>
</evidence>
<dbReference type="GO" id="GO:0048870">
    <property type="term" value="P:cell motility"/>
    <property type="evidence" value="ECO:0007669"/>
    <property type="project" value="TreeGrafter"/>
</dbReference>
<dbReference type="GO" id="GO:0045202">
    <property type="term" value="C:synapse"/>
    <property type="evidence" value="ECO:0007669"/>
    <property type="project" value="UniProtKB-SubCell"/>
</dbReference>
<reference evidence="13 14" key="1">
    <citation type="submission" date="2018-03" db="EMBL/GenBank/DDBJ databases">
        <title>Draft genome sequence of Rohu Carp (Labeo rohita).</title>
        <authorList>
            <person name="Das P."/>
            <person name="Kushwaha B."/>
            <person name="Joshi C.G."/>
            <person name="Kumar D."/>
            <person name="Nagpure N.S."/>
            <person name="Sahoo L."/>
            <person name="Das S.P."/>
            <person name="Bit A."/>
            <person name="Patnaik S."/>
            <person name="Meher P.K."/>
            <person name="Jayasankar P."/>
            <person name="Koringa P.G."/>
            <person name="Patel N.V."/>
            <person name="Hinsu A.T."/>
            <person name="Kumar R."/>
            <person name="Pandey M."/>
            <person name="Agarwal S."/>
            <person name="Srivastava S."/>
            <person name="Singh M."/>
            <person name="Iquebal M.A."/>
            <person name="Jaiswal S."/>
            <person name="Angadi U.B."/>
            <person name="Kumar N."/>
            <person name="Raza M."/>
            <person name="Shah T.M."/>
            <person name="Rai A."/>
            <person name="Jena J.K."/>
        </authorList>
    </citation>
    <scope>NUCLEOTIDE SEQUENCE [LARGE SCALE GENOMIC DNA]</scope>
    <source>
        <strain evidence="13">DASCIFA01</strain>
        <tissue evidence="13">Testis</tissue>
    </source>
</reference>
<dbReference type="GO" id="GO:0005634">
    <property type="term" value="C:nucleus"/>
    <property type="evidence" value="ECO:0007669"/>
    <property type="project" value="UniProtKB-SubCell"/>
</dbReference>
<evidence type="ECO:0000256" key="9">
    <source>
        <dbReference type="ARBA" id="ARBA00023272"/>
    </source>
</evidence>
<dbReference type="GO" id="GO:0004864">
    <property type="term" value="F:protein phosphatase inhibitor activity"/>
    <property type="evidence" value="ECO:0007669"/>
    <property type="project" value="UniProtKB-UniRule"/>
</dbReference>
<evidence type="ECO:0000256" key="7">
    <source>
        <dbReference type="ARBA" id="ARBA00023203"/>
    </source>
</evidence>
<evidence type="ECO:0000256" key="12">
    <source>
        <dbReference type="RuleBase" id="RU301113"/>
    </source>
</evidence>
<keyword evidence="7 12" id="KW-0009">Actin-binding</keyword>
<evidence type="ECO:0000256" key="4">
    <source>
        <dbReference type="ARBA" id="ARBA00022490"/>
    </source>
</evidence>
<keyword evidence="6" id="KW-0770">Synapse</keyword>
<dbReference type="GO" id="GO:0043149">
    <property type="term" value="P:stress fiber assembly"/>
    <property type="evidence" value="ECO:0007669"/>
    <property type="project" value="TreeGrafter"/>
</dbReference>
<keyword evidence="9" id="KW-0650">Protein phosphatase inhibitor</keyword>
<organism evidence="13 14">
    <name type="scientific">Labeo rohita</name>
    <name type="common">Indian major carp</name>
    <name type="synonym">Cyprinus rohita</name>
    <dbReference type="NCBI Taxonomy" id="84645"/>
    <lineage>
        <taxon>Eukaryota</taxon>
        <taxon>Metazoa</taxon>
        <taxon>Chordata</taxon>
        <taxon>Craniata</taxon>
        <taxon>Vertebrata</taxon>
        <taxon>Euteleostomi</taxon>
        <taxon>Actinopterygii</taxon>
        <taxon>Neopterygii</taxon>
        <taxon>Teleostei</taxon>
        <taxon>Ostariophysi</taxon>
        <taxon>Cypriniformes</taxon>
        <taxon>Cyprinidae</taxon>
        <taxon>Labeoninae</taxon>
        <taxon>Labeonini</taxon>
        <taxon>Labeo</taxon>
    </lineage>
</organism>
<dbReference type="GO" id="GO:0003779">
    <property type="term" value="F:actin binding"/>
    <property type="evidence" value="ECO:0007669"/>
    <property type="project" value="UniProtKB-KW"/>
</dbReference>